<reference evidence="2" key="1">
    <citation type="submission" date="2018-11" db="EMBL/GenBank/DDBJ databases">
        <authorList>
            <person name="Grassa J C."/>
        </authorList>
    </citation>
    <scope>NUCLEOTIDE SEQUENCE [LARGE SCALE GENOMIC DNA]</scope>
</reference>
<feature type="compositionally biased region" description="Low complexity" evidence="1">
    <location>
        <begin position="39"/>
        <end position="51"/>
    </location>
</feature>
<reference evidence="2" key="2">
    <citation type="submission" date="2021-03" db="UniProtKB">
        <authorList>
            <consortium name="EnsemblPlants"/>
        </authorList>
    </citation>
    <scope>IDENTIFICATION</scope>
</reference>
<dbReference type="AlphaFoldDB" id="A0A803QHU0"/>
<evidence type="ECO:0000313" key="3">
    <source>
        <dbReference type="Proteomes" id="UP000596661"/>
    </source>
</evidence>
<dbReference type="Gramene" id="evm.model.09.93">
    <property type="protein sequence ID" value="cds.evm.model.09.93"/>
    <property type="gene ID" value="evm.TU.09.93"/>
</dbReference>
<protein>
    <submittedName>
        <fullName evidence="2">Uncharacterized protein</fullName>
    </submittedName>
</protein>
<keyword evidence="3" id="KW-1185">Reference proteome</keyword>
<evidence type="ECO:0000313" key="2">
    <source>
        <dbReference type="EnsemblPlants" id="cds.evm.model.09.93"/>
    </source>
</evidence>
<dbReference type="EnsemblPlants" id="evm.model.09.93">
    <property type="protein sequence ID" value="cds.evm.model.09.93"/>
    <property type="gene ID" value="evm.TU.09.93"/>
</dbReference>
<evidence type="ECO:0000256" key="1">
    <source>
        <dbReference type="SAM" id="MobiDB-lite"/>
    </source>
</evidence>
<name>A0A803QHU0_CANSA</name>
<dbReference type="EMBL" id="UZAU01000718">
    <property type="status" value="NOT_ANNOTATED_CDS"/>
    <property type="molecule type" value="Genomic_DNA"/>
</dbReference>
<organism evidence="2 3">
    <name type="scientific">Cannabis sativa</name>
    <name type="common">Hemp</name>
    <name type="synonym">Marijuana</name>
    <dbReference type="NCBI Taxonomy" id="3483"/>
    <lineage>
        <taxon>Eukaryota</taxon>
        <taxon>Viridiplantae</taxon>
        <taxon>Streptophyta</taxon>
        <taxon>Embryophyta</taxon>
        <taxon>Tracheophyta</taxon>
        <taxon>Spermatophyta</taxon>
        <taxon>Magnoliopsida</taxon>
        <taxon>eudicotyledons</taxon>
        <taxon>Gunneridae</taxon>
        <taxon>Pentapetalae</taxon>
        <taxon>rosids</taxon>
        <taxon>fabids</taxon>
        <taxon>Rosales</taxon>
        <taxon>Cannabaceae</taxon>
        <taxon>Cannabis</taxon>
    </lineage>
</organism>
<dbReference type="Proteomes" id="UP000596661">
    <property type="component" value="Chromosome 9"/>
</dbReference>
<feature type="region of interest" description="Disordered" evidence="1">
    <location>
        <begin position="31"/>
        <end position="69"/>
    </location>
</feature>
<proteinExistence type="predicted"/>
<accession>A0A803QHU0</accession>
<sequence length="69" mass="7880">MEWEFSSVNMLWILPGGGSKPATKAIVDRTLEQSNKGRNSTSFSSFNPSTFKPHSNKYERIERINFAQQ</sequence>